<reference evidence="2" key="1">
    <citation type="journal article" date="2017" name="Genome Biol.">
        <title>Comparative genomics reveals high biological diversity and specific adaptations in the industrially and medically important fungal genus Aspergillus.</title>
        <authorList>
            <person name="de Vries R.P."/>
            <person name="Riley R."/>
            <person name="Wiebenga A."/>
            <person name="Aguilar-Osorio G."/>
            <person name="Amillis S."/>
            <person name="Uchima C.A."/>
            <person name="Anderluh G."/>
            <person name="Asadollahi M."/>
            <person name="Askin M."/>
            <person name="Barry K."/>
            <person name="Battaglia E."/>
            <person name="Bayram O."/>
            <person name="Benocci T."/>
            <person name="Braus-Stromeyer S.A."/>
            <person name="Caldana C."/>
            <person name="Canovas D."/>
            <person name="Cerqueira G.C."/>
            <person name="Chen F."/>
            <person name="Chen W."/>
            <person name="Choi C."/>
            <person name="Clum A."/>
            <person name="Dos Santos R.A."/>
            <person name="Damasio A.R."/>
            <person name="Diallinas G."/>
            <person name="Emri T."/>
            <person name="Fekete E."/>
            <person name="Flipphi M."/>
            <person name="Freyberg S."/>
            <person name="Gallo A."/>
            <person name="Gournas C."/>
            <person name="Habgood R."/>
            <person name="Hainaut M."/>
            <person name="Harispe M.L."/>
            <person name="Henrissat B."/>
            <person name="Hilden K.S."/>
            <person name="Hope R."/>
            <person name="Hossain A."/>
            <person name="Karabika E."/>
            <person name="Karaffa L."/>
            <person name="Karanyi Z."/>
            <person name="Krasevec N."/>
            <person name="Kuo A."/>
            <person name="Kusch H."/>
            <person name="LaButti K."/>
            <person name="Lagendijk E.L."/>
            <person name="Lapidus A."/>
            <person name="Levasseur A."/>
            <person name="Lindquist E."/>
            <person name="Lipzen A."/>
            <person name="Logrieco A.F."/>
            <person name="MacCabe A."/>
            <person name="Maekelae M.R."/>
            <person name="Malavazi I."/>
            <person name="Melin P."/>
            <person name="Meyer V."/>
            <person name="Mielnichuk N."/>
            <person name="Miskei M."/>
            <person name="Molnar A.P."/>
            <person name="Mule G."/>
            <person name="Ngan C.Y."/>
            <person name="Orejas M."/>
            <person name="Orosz E."/>
            <person name="Ouedraogo J.P."/>
            <person name="Overkamp K.M."/>
            <person name="Park H.-S."/>
            <person name="Perrone G."/>
            <person name="Piumi F."/>
            <person name="Punt P.J."/>
            <person name="Ram A.F."/>
            <person name="Ramon A."/>
            <person name="Rauscher S."/>
            <person name="Record E."/>
            <person name="Riano-Pachon D.M."/>
            <person name="Robert V."/>
            <person name="Roehrig J."/>
            <person name="Ruller R."/>
            <person name="Salamov A."/>
            <person name="Salih N.S."/>
            <person name="Samson R.A."/>
            <person name="Sandor E."/>
            <person name="Sanguinetti M."/>
            <person name="Schuetze T."/>
            <person name="Sepcic K."/>
            <person name="Shelest E."/>
            <person name="Sherlock G."/>
            <person name="Sophianopoulou V."/>
            <person name="Squina F.M."/>
            <person name="Sun H."/>
            <person name="Susca A."/>
            <person name="Todd R.B."/>
            <person name="Tsang A."/>
            <person name="Unkles S.E."/>
            <person name="van de Wiele N."/>
            <person name="van Rossen-Uffink D."/>
            <person name="Oliveira J.V."/>
            <person name="Vesth T.C."/>
            <person name="Visser J."/>
            <person name="Yu J.-H."/>
            <person name="Zhou M."/>
            <person name="Andersen M.R."/>
            <person name="Archer D.B."/>
            <person name="Baker S.E."/>
            <person name="Benoit I."/>
            <person name="Brakhage A.A."/>
            <person name="Braus G.H."/>
            <person name="Fischer R."/>
            <person name="Frisvad J.C."/>
            <person name="Goldman G.H."/>
            <person name="Houbraken J."/>
            <person name="Oakley B."/>
            <person name="Pocsi I."/>
            <person name="Scazzocchio C."/>
            <person name="Seiboth B."/>
            <person name="vanKuyk P.A."/>
            <person name="Wortman J."/>
            <person name="Dyer P.S."/>
            <person name="Grigoriev I.V."/>
        </authorList>
    </citation>
    <scope>NUCLEOTIDE SEQUENCE [LARGE SCALE GENOMIC DNA]</scope>
    <source>
        <strain evidence="2">CBS 506.65</strain>
    </source>
</reference>
<name>A0A1L9SLG4_9EURO</name>
<proteinExistence type="predicted"/>
<dbReference type="RefSeq" id="XP_022582528.1">
    <property type="nucleotide sequence ID" value="XM_022722808.1"/>
</dbReference>
<accession>A0A1L9SLG4</accession>
<protein>
    <submittedName>
        <fullName evidence="1">Uncharacterized protein</fullName>
    </submittedName>
</protein>
<dbReference type="OrthoDB" id="21416at2759"/>
<evidence type="ECO:0000313" key="2">
    <source>
        <dbReference type="Proteomes" id="UP000184188"/>
    </source>
</evidence>
<sequence>MCGLGCVWIPCTGSTALIAAGVDLFVRNHEGECLLHLVAEVASRHHRTGHEEKLVESFTYLMELGLDPLLED</sequence>
<dbReference type="GeneID" id="34609273"/>
<dbReference type="AlphaFoldDB" id="A0A1L9SLG4"/>
<keyword evidence="2" id="KW-1185">Reference proteome</keyword>
<dbReference type="EMBL" id="KV878340">
    <property type="protein sequence ID" value="OJJ48018.1"/>
    <property type="molecule type" value="Genomic_DNA"/>
</dbReference>
<gene>
    <name evidence="1" type="ORF">ASPZODRAFT_131667</name>
</gene>
<feature type="non-terminal residue" evidence="1">
    <location>
        <position position="72"/>
    </location>
</feature>
<dbReference type="VEuPathDB" id="FungiDB:ASPZODRAFT_131667"/>
<evidence type="ECO:0000313" key="1">
    <source>
        <dbReference type="EMBL" id="OJJ48018.1"/>
    </source>
</evidence>
<dbReference type="Proteomes" id="UP000184188">
    <property type="component" value="Unassembled WGS sequence"/>
</dbReference>
<organism evidence="1 2">
    <name type="scientific">Penicilliopsis zonata CBS 506.65</name>
    <dbReference type="NCBI Taxonomy" id="1073090"/>
    <lineage>
        <taxon>Eukaryota</taxon>
        <taxon>Fungi</taxon>
        <taxon>Dikarya</taxon>
        <taxon>Ascomycota</taxon>
        <taxon>Pezizomycotina</taxon>
        <taxon>Eurotiomycetes</taxon>
        <taxon>Eurotiomycetidae</taxon>
        <taxon>Eurotiales</taxon>
        <taxon>Aspergillaceae</taxon>
        <taxon>Penicilliopsis</taxon>
    </lineage>
</organism>